<dbReference type="EMBL" id="HACG01002161">
    <property type="protein sequence ID" value="CEK49026.1"/>
    <property type="molecule type" value="Transcribed_RNA"/>
</dbReference>
<reference evidence="1" key="1">
    <citation type="submission" date="2014-12" db="EMBL/GenBank/DDBJ databases">
        <title>Insight into the proteome of Arion vulgaris.</title>
        <authorList>
            <person name="Aradska J."/>
            <person name="Bulat T."/>
            <person name="Smidak R."/>
            <person name="Sarate P."/>
            <person name="Gangsoo J."/>
            <person name="Sialana F."/>
            <person name="Bilban M."/>
            <person name="Lubec G."/>
        </authorList>
    </citation>
    <scope>NUCLEOTIDE SEQUENCE</scope>
    <source>
        <tissue evidence="1">Skin</tissue>
    </source>
</reference>
<dbReference type="AlphaFoldDB" id="A0A0B6XZS5"/>
<accession>A0A0B6XZS5</accession>
<evidence type="ECO:0000313" key="1">
    <source>
        <dbReference type="EMBL" id="CEK49026.1"/>
    </source>
</evidence>
<gene>
    <name evidence="1" type="primary">ORF6105</name>
</gene>
<organism evidence="1">
    <name type="scientific">Arion vulgaris</name>
    <dbReference type="NCBI Taxonomy" id="1028688"/>
    <lineage>
        <taxon>Eukaryota</taxon>
        <taxon>Metazoa</taxon>
        <taxon>Spiralia</taxon>
        <taxon>Lophotrochozoa</taxon>
        <taxon>Mollusca</taxon>
        <taxon>Gastropoda</taxon>
        <taxon>Heterobranchia</taxon>
        <taxon>Euthyneura</taxon>
        <taxon>Panpulmonata</taxon>
        <taxon>Eupulmonata</taxon>
        <taxon>Stylommatophora</taxon>
        <taxon>Helicina</taxon>
        <taxon>Arionoidea</taxon>
        <taxon>Arionidae</taxon>
        <taxon>Arion</taxon>
    </lineage>
</organism>
<feature type="non-terminal residue" evidence="1">
    <location>
        <position position="1"/>
    </location>
</feature>
<protein>
    <submittedName>
        <fullName evidence="1">Uncharacterized protein</fullName>
    </submittedName>
</protein>
<sequence length="63" mass="7190">PASVANHQMTCLLVLLVIDLYNYCVQLTFMNNSVVDFFPCKNVKFPTVIARFPEIFNVTIAQH</sequence>
<name>A0A0B6XZS5_9EUPU</name>
<proteinExistence type="predicted"/>